<reference evidence="10" key="1">
    <citation type="submission" date="2017-09" db="EMBL/GenBank/DDBJ databases">
        <title>Depth-based differentiation of microbial function through sediment-hosted aquifers and enrichment of novel symbionts in the deep terrestrial subsurface.</title>
        <authorList>
            <person name="Probst A.J."/>
            <person name="Ladd B."/>
            <person name="Jarett J.K."/>
            <person name="Geller-Mcgrath D.E."/>
            <person name="Sieber C.M.K."/>
            <person name="Emerson J.B."/>
            <person name="Anantharaman K."/>
            <person name="Thomas B.C."/>
            <person name="Malmstrom R."/>
            <person name="Stieglmeier M."/>
            <person name="Klingl A."/>
            <person name="Woyke T."/>
            <person name="Ryan C.M."/>
            <person name="Banfield J.F."/>
        </authorList>
    </citation>
    <scope>NUCLEOTIDE SEQUENCE [LARGE SCALE GENOMIC DNA]</scope>
</reference>
<evidence type="ECO:0000256" key="6">
    <source>
        <dbReference type="ARBA" id="ARBA00022989"/>
    </source>
</evidence>
<evidence type="ECO:0000256" key="4">
    <source>
        <dbReference type="ARBA" id="ARBA00022692"/>
    </source>
</evidence>
<dbReference type="AlphaFoldDB" id="A0A2M6WAK8"/>
<dbReference type="GO" id="GO:0005886">
    <property type="term" value="C:plasma membrane"/>
    <property type="evidence" value="ECO:0007669"/>
    <property type="project" value="UniProtKB-SubCell"/>
</dbReference>
<dbReference type="Proteomes" id="UP000231464">
    <property type="component" value="Unassembled WGS sequence"/>
</dbReference>
<evidence type="ECO:0000256" key="8">
    <source>
        <dbReference type="SAM" id="Phobius"/>
    </source>
</evidence>
<keyword evidence="6 8" id="KW-1133">Transmembrane helix</keyword>
<evidence type="ECO:0000256" key="7">
    <source>
        <dbReference type="ARBA" id="ARBA00023136"/>
    </source>
</evidence>
<dbReference type="GO" id="GO:0008360">
    <property type="term" value="P:regulation of cell shape"/>
    <property type="evidence" value="ECO:0007669"/>
    <property type="project" value="UniProtKB-KW"/>
</dbReference>
<name>A0A2M6WAK8_9BACT</name>
<evidence type="ECO:0000256" key="3">
    <source>
        <dbReference type="ARBA" id="ARBA00022475"/>
    </source>
</evidence>
<keyword evidence="5" id="KW-0133">Cell shape</keyword>
<dbReference type="Pfam" id="PF04093">
    <property type="entry name" value="MreD"/>
    <property type="match status" value="1"/>
</dbReference>
<dbReference type="EMBL" id="PFBP01000033">
    <property type="protein sequence ID" value="PIT89794.1"/>
    <property type="molecule type" value="Genomic_DNA"/>
</dbReference>
<evidence type="ECO:0000313" key="9">
    <source>
        <dbReference type="EMBL" id="PIT89794.1"/>
    </source>
</evidence>
<proteinExistence type="inferred from homology"/>
<keyword evidence="4 8" id="KW-0812">Transmembrane</keyword>
<evidence type="ECO:0000256" key="1">
    <source>
        <dbReference type="ARBA" id="ARBA00004651"/>
    </source>
</evidence>
<comment type="similarity">
    <text evidence="2">Belongs to the MreD family.</text>
</comment>
<comment type="caution">
    <text evidence="9">The sequence shown here is derived from an EMBL/GenBank/DDBJ whole genome shotgun (WGS) entry which is preliminary data.</text>
</comment>
<evidence type="ECO:0000256" key="5">
    <source>
        <dbReference type="ARBA" id="ARBA00022960"/>
    </source>
</evidence>
<protein>
    <submittedName>
        <fullName evidence="9">Uncharacterized protein</fullName>
    </submittedName>
</protein>
<dbReference type="InterPro" id="IPR007227">
    <property type="entry name" value="Cell_shape_determining_MreD"/>
</dbReference>
<feature type="transmembrane region" description="Helical" evidence="8">
    <location>
        <begin position="66"/>
        <end position="86"/>
    </location>
</feature>
<accession>A0A2M6WAK8</accession>
<keyword evidence="3" id="KW-1003">Cell membrane</keyword>
<evidence type="ECO:0000313" key="10">
    <source>
        <dbReference type="Proteomes" id="UP000231464"/>
    </source>
</evidence>
<evidence type="ECO:0000256" key="2">
    <source>
        <dbReference type="ARBA" id="ARBA00007776"/>
    </source>
</evidence>
<feature type="transmembrane region" description="Helical" evidence="8">
    <location>
        <begin position="137"/>
        <end position="159"/>
    </location>
</feature>
<gene>
    <name evidence="9" type="ORF">COU23_01985</name>
</gene>
<organism evidence="9 10">
    <name type="scientific">Candidatus Kuenenbacteria bacterium CG10_big_fil_rev_8_21_14_0_10_36_11</name>
    <dbReference type="NCBI Taxonomy" id="1974618"/>
    <lineage>
        <taxon>Bacteria</taxon>
        <taxon>Candidatus Kueneniibacteriota</taxon>
    </lineage>
</organism>
<keyword evidence="7 8" id="KW-0472">Membrane</keyword>
<feature type="transmembrane region" description="Helical" evidence="8">
    <location>
        <begin position="6"/>
        <end position="23"/>
    </location>
</feature>
<feature type="transmembrane region" description="Helical" evidence="8">
    <location>
        <begin position="98"/>
        <end position="117"/>
    </location>
</feature>
<comment type="subcellular location">
    <subcellularLocation>
        <location evidence="1">Cell membrane</location>
        <topology evidence="1">Multi-pass membrane protein</topology>
    </subcellularLocation>
</comment>
<sequence length="169" mass="19653">MYKKYFRISLLVLALFVIQHSLITRLDARLIFWPAIISFIIIVFGHRLGLIWGLIIGFLLDIFSPLIFGSHLMIFFLITIVIYLLAKNFLTDRSVMSFIILSLTAALIYVFLLYLIQMILIKLAGQNQIFNFNLKSLFIFLGANLVLILILFLFTLKFSKKLETNILMR</sequence>
<feature type="transmembrane region" description="Helical" evidence="8">
    <location>
        <begin position="30"/>
        <end position="60"/>
    </location>
</feature>